<evidence type="ECO:0000256" key="1">
    <source>
        <dbReference type="SAM" id="Coils"/>
    </source>
</evidence>
<name>A0AAE6ZEA7_9BACT</name>
<dbReference type="KEGG" id="coy:HF329_07150"/>
<evidence type="ECO:0000313" key="4">
    <source>
        <dbReference type="EMBL" id="QJB37574.1"/>
    </source>
</evidence>
<reference evidence="5" key="1">
    <citation type="submission" date="2020-04" db="EMBL/GenBank/DDBJ databases">
        <authorList>
            <person name="Kittiwongwattana C."/>
        </authorList>
    </citation>
    <scope>NUCLEOTIDE SEQUENCE [LARGE SCALE GENOMIC DNA]</scope>
    <source>
        <strain evidence="4">1303</strain>
        <strain evidence="5">1310</strain>
    </source>
</reference>
<dbReference type="Proteomes" id="UP000503144">
    <property type="component" value="Chromosome"/>
</dbReference>
<dbReference type="EMBL" id="CP051205">
    <property type="protein sequence ID" value="QJB31089.1"/>
    <property type="molecule type" value="Genomic_DNA"/>
</dbReference>
<evidence type="ECO:0000313" key="3">
    <source>
        <dbReference type="EMBL" id="QJB31089.1"/>
    </source>
</evidence>
<dbReference type="EMBL" id="CP051204">
    <property type="protein sequence ID" value="QJB37574.1"/>
    <property type="molecule type" value="Genomic_DNA"/>
</dbReference>
<keyword evidence="2" id="KW-0812">Transmembrane</keyword>
<sequence length="123" mass="14282">MSANHIKIYDIFRKDLHLEDAKAQELLSEMDAAYSKDLLKTDIQQLSTKLVAVDTKLDKIKEDLDEFKEDLNTCHTKLDKVQLQIQTDFKEICSKMSNTGLLQYVTITGTILGIIWTYFKFFK</sequence>
<gene>
    <name evidence="4" type="ORF">HF324_06805</name>
    <name evidence="3" type="ORF">HF329_07150</name>
</gene>
<dbReference type="Proteomes" id="UP000502421">
    <property type="component" value="Chromosome"/>
</dbReference>
<keyword evidence="2" id="KW-0472">Membrane</keyword>
<evidence type="ECO:0000313" key="5">
    <source>
        <dbReference type="Proteomes" id="UP000502421"/>
    </source>
</evidence>
<keyword evidence="2" id="KW-1133">Transmembrane helix</keyword>
<reference evidence="3" key="2">
    <citation type="submission" date="2020-09" db="EMBL/GenBank/DDBJ databases">
        <authorList>
            <person name="Kittiwongwattana C."/>
        </authorList>
    </citation>
    <scope>NUCLEOTIDE SEQUENCE</scope>
    <source>
        <strain evidence="3">1310</strain>
    </source>
</reference>
<organism evidence="3 5">
    <name type="scientific">Chitinophaga oryzae</name>
    <dbReference type="NCBI Taxonomy" id="2725414"/>
    <lineage>
        <taxon>Bacteria</taxon>
        <taxon>Pseudomonadati</taxon>
        <taxon>Bacteroidota</taxon>
        <taxon>Chitinophagia</taxon>
        <taxon>Chitinophagales</taxon>
        <taxon>Chitinophagaceae</taxon>
        <taxon>Chitinophaga</taxon>
    </lineage>
</organism>
<dbReference type="AlphaFoldDB" id="A0AAE6ZEA7"/>
<evidence type="ECO:0000313" key="6">
    <source>
        <dbReference type="Proteomes" id="UP000503144"/>
    </source>
</evidence>
<accession>A0AAE6ZEA7</accession>
<evidence type="ECO:0000256" key="2">
    <source>
        <dbReference type="SAM" id="Phobius"/>
    </source>
</evidence>
<keyword evidence="1" id="KW-0175">Coiled coil</keyword>
<protein>
    <recommendedName>
        <fullName evidence="7">DUF1640 domain-containing protein</fullName>
    </recommendedName>
</protein>
<evidence type="ECO:0008006" key="7">
    <source>
        <dbReference type="Google" id="ProtNLM"/>
    </source>
</evidence>
<feature type="transmembrane region" description="Helical" evidence="2">
    <location>
        <begin position="101"/>
        <end position="119"/>
    </location>
</feature>
<proteinExistence type="predicted"/>
<keyword evidence="6" id="KW-1185">Reference proteome</keyword>
<feature type="coiled-coil region" evidence="1">
    <location>
        <begin position="43"/>
        <end position="77"/>
    </location>
</feature>
<dbReference type="RefSeq" id="WP_168803361.1">
    <property type="nucleotide sequence ID" value="NZ_CP051204.2"/>
</dbReference>